<proteinExistence type="predicted"/>
<name>A0A0A0YQA1_9CAUD</name>
<organism evidence="1 2">
    <name type="scientific">Flavobacterium phage FCL-2</name>
    <dbReference type="NCBI Taxonomy" id="908819"/>
    <lineage>
        <taxon>Viruses</taxon>
        <taxon>Duplodnaviria</taxon>
        <taxon>Heunggongvirae</taxon>
        <taxon>Uroviricota</taxon>
        <taxon>Caudoviricetes</taxon>
        <taxon>Ficleduovirus</taxon>
        <taxon>Ficleduovirus FCL2</taxon>
    </lineage>
</organism>
<keyword evidence="2" id="KW-1185">Reference proteome</keyword>
<accession>A0A0A0YQA1</accession>
<dbReference type="EMBL" id="KM873719">
    <property type="protein sequence ID" value="AIX11898.1"/>
    <property type="molecule type" value="Genomic_DNA"/>
</dbReference>
<dbReference type="Proteomes" id="UP000030329">
    <property type="component" value="Segment"/>
</dbReference>
<evidence type="ECO:0000313" key="1">
    <source>
        <dbReference type="EMBL" id="AIX11898.1"/>
    </source>
</evidence>
<dbReference type="GeneID" id="24405112"/>
<dbReference type="KEGG" id="vg:24405112"/>
<reference evidence="1 2" key="1">
    <citation type="journal article" date="2015" name="Front. Microbiol.">
        <title>The use of phage FCL-2 as an alternative to chemotherapy against columnaris disease in aquaculture.</title>
        <authorList>
            <person name="Laanto E."/>
            <person name="Bamford J.K."/>
            <person name="Ravantti J.J."/>
            <person name="Sundberg L.R."/>
        </authorList>
    </citation>
    <scope>NUCLEOTIDE SEQUENCE [LARGE SCALE GENOMIC DNA]</scope>
</reference>
<sequence>MDNVFVKEVINGKLVVIRQLKVSDLLKIGIMGITDESLKLTTIFSFVLTVNGEKLSPQDILNSEDISLFSFVSESVRRMTDNLNLF</sequence>
<evidence type="ECO:0000313" key="2">
    <source>
        <dbReference type="Proteomes" id="UP000030329"/>
    </source>
</evidence>
<protein>
    <submittedName>
        <fullName evidence="1">Uncharacterized protein</fullName>
    </submittedName>
</protein>
<dbReference type="RefSeq" id="YP_009140544.1">
    <property type="nucleotide sequence ID" value="NC_027125.1"/>
</dbReference>